<name>A0ACB7X5K8_9ERIC</name>
<sequence>MEALLPYLLPIVVLFASLFLISRAKSRYTGNSKLPPGTTGWPVVGESMKFALLGPEKYINGRMTTCSPEVFQTSLLGEKMAVFCGPAGNKFLFSNENKLLTSWLPLSMRKTLLFPSFVEKSKENQGSLTRSFRHEILKPEALKHYSPVMDSMAKSHIREKWSPNSEVKVFPLTKKYTFDLACHLFLNIDDPEHIKRLYDAFHSVIPGIFSMPIDLPGTAYHRAIKGGRIIRNELLSIIRQREKQLSENKDFGSKYKDLMSQMILAVDEENDKLMNEMEISNNIIGLLVASYETISSSLAMVLNYLAELPLIYQEVLRGLRRRKPGSPEDIQSLITPPTIGVAAGIRVCGVFMVVLGWLEYFRISILVVLLAALKNNGQFDWVAIEVVQGQNPTSKGCRSHEDESIDGDTVKLCGRNSADGRFEDRRKAAQDERRFC</sequence>
<keyword evidence="2" id="KW-1185">Reference proteome</keyword>
<evidence type="ECO:0000313" key="2">
    <source>
        <dbReference type="Proteomes" id="UP000828048"/>
    </source>
</evidence>
<dbReference type="EMBL" id="CM037152">
    <property type="protein sequence ID" value="KAH7835918.1"/>
    <property type="molecule type" value="Genomic_DNA"/>
</dbReference>
<proteinExistence type="predicted"/>
<comment type="caution">
    <text evidence="1">The sequence shown here is derived from an EMBL/GenBank/DDBJ whole genome shotgun (WGS) entry which is preliminary data.</text>
</comment>
<accession>A0ACB7X5K8</accession>
<evidence type="ECO:0000313" key="1">
    <source>
        <dbReference type="EMBL" id="KAH7835918.1"/>
    </source>
</evidence>
<dbReference type="Proteomes" id="UP000828048">
    <property type="component" value="Chromosome 2"/>
</dbReference>
<protein>
    <submittedName>
        <fullName evidence="1">Uncharacterized protein</fullName>
    </submittedName>
</protein>
<gene>
    <name evidence="1" type="ORF">Vadar_031134</name>
</gene>
<reference evidence="1 2" key="1">
    <citation type="journal article" date="2021" name="Hortic Res">
        <title>High-quality reference genome and annotation aids understanding of berry development for evergreen blueberry (Vaccinium darrowii).</title>
        <authorList>
            <person name="Yu J."/>
            <person name="Hulse-Kemp A.M."/>
            <person name="Babiker E."/>
            <person name="Staton M."/>
        </authorList>
    </citation>
    <scope>NUCLEOTIDE SEQUENCE [LARGE SCALE GENOMIC DNA]</scope>
    <source>
        <strain evidence="2">cv. NJ 8807/NJ 8810</strain>
        <tissue evidence="1">Young leaf</tissue>
    </source>
</reference>
<organism evidence="1 2">
    <name type="scientific">Vaccinium darrowii</name>
    <dbReference type="NCBI Taxonomy" id="229202"/>
    <lineage>
        <taxon>Eukaryota</taxon>
        <taxon>Viridiplantae</taxon>
        <taxon>Streptophyta</taxon>
        <taxon>Embryophyta</taxon>
        <taxon>Tracheophyta</taxon>
        <taxon>Spermatophyta</taxon>
        <taxon>Magnoliopsida</taxon>
        <taxon>eudicotyledons</taxon>
        <taxon>Gunneridae</taxon>
        <taxon>Pentapetalae</taxon>
        <taxon>asterids</taxon>
        <taxon>Ericales</taxon>
        <taxon>Ericaceae</taxon>
        <taxon>Vaccinioideae</taxon>
        <taxon>Vaccinieae</taxon>
        <taxon>Vaccinium</taxon>
    </lineage>
</organism>